<organism evidence="3 4">
    <name type="scientific">Brassica campestris</name>
    <name type="common">Field mustard</name>
    <dbReference type="NCBI Taxonomy" id="3711"/>
    <lineage>
        <taxon>Eukaryota</taxon>
        <taxon>Viridiplantae</taxon>
        <taxon>Streptophyta</taxon>
        <taxon>Embryophyta</taxon>
        <taxon>Tracheophyta</taxon>
        <taxon>Spermatophyta</taxon>
        <taxon>Magnoliopsida</taxon>
        <taxon>eudicotyledons</taxon>
        <taxon>Gunneridae</taxon>
        <taxon>Pentapetalae</taxon>
        <taxon>rosids</taxon>
        <taxon>malvids</taxon>
        <taxon>Brassicales</taxon>
        <taxon>Brassicaceae</taxon>
        <taxon>Brassiceae</taxon>
        <taxon>Brassica</taxon>
    </lineage>
</organism>
<reference evidence="3 4" key="1">
    <citation type="submission" date="2021-07" db="EMBL/GenBank/DDBJ databases">
        <authorList>
            <consortium name="Genoscope - CEA"/>
            <person name="William W."/>
        </authorList>
    </citation>
    <scope>NUCLEOTIDE SEQUENCE [LARGE SCALE GENOMIC DNA]</scope>
</reference>
<accession>A0A8D9G0J1</accession>
<name>A0A8D9G0J1_BRACM</name>
<evidence type="ECO:0000313" key="3">
    <source>
        <dbReference type="EMBL" id="CAG7862847.1"/>
    </source>
</evidence>
<evidence type="ECO:0000256" key="1">
    <source>
        <dbReference type="SAM" id="SignalP"/>
    </source>
</evidence>
<feature type="signal peptide" evidence="1">
    <location>
        <begin position="1"/>
        <end position="16"/>
    </location>
</feature>
<feature type="chain" id="PRO_5034052082" description="DUF1985 domain-containing protein" evidence="1">
    <location>
        <begin position="17"/>
        <end position="170"/>
    </location>
</feature>
<dbReference type="PANTHER" id="PTHR48449">
    <property type="entry name" value="DUF1985 DOMAIN-CONTAINING PROTEIN"/>
    <property type="match status" value="1"/>
</dbReference>
<evidence type="ECO:0000313" key="4">
    <source>
        <dbReference type="Proteomes" id="UP000694005"/>
    </source>
</evidence>
<feature type="domain" description="DUF1985" evidence="2">
    <location>
        <begin position="62"/>
        <end position="161"/>
    </location>
</feature>
<dbReference type="AlphaFoldDB" id="A0A8D9G0J1"/>
<gene>
    <name evidence="3" type="ORF">BRAPAZ1V2_A09P33140.2</name>
</gene>
<dbReference type="Proteomes" id="UP000694005">
    <property type="component" value="Chromosome A09"/>
</dbReference>
<dbReference type="EMBL" id="LS974625">
    <property type="protein sequence ID" value="CAG7862847.1"/>
    <property type="molecule type" value="Genomic_DNA"/>
</dbReference>
<dbReference type="PANTHER" id="PTHR48449:SF1">
    <property type="entry name" value="DUF1985 DOMAIN-CONTAINING PROTEIN"/>
    <property type="match status" value="1"/>
</dbReference>
<proteinExistence type="predicted"/>
<dbReference type="InterPro" id="IPR015410">
    <property type="entry name" value="DUF1985"/>
</dbReference>
<dbReference type="Gramene" id="A09p33140.2_BraZ1">
    <property type="protein sequence ID" value="A09p33140.2_BraZ1.CDS"/>
    <property type="gene ID" value="A09g33140.2_BraZ1"/>
</dbReference>
<dbReference type="Pfam" id="PF09331">
    <property type="entry name" value="DUF1985"/>
    <property type="match status" value="1"/>
</dbReference>
<keyword evidence="1" id="KW-0732">Signal</keyword>
<protein>
    <recommendedName>
        <fullName evidence="2">DUF1985 domain-containing protein</fullName>
    </recommendedName>
</protein>
<sequence>MTASLSILLLMPPCFGCRSGQTRKGMELELPNRLYGEGLEPQIMVMQKNDLKFSARLVHSFLCKELMTSKRHEKWFTFARRPLRFGLQEYHAVTGLKVKRENNSGLVTWKDDDGFWSKQIKTNGKINLQIIKKKHLEESNTWVRLIYLCVIMGVVMGKDEKVAKELISYP</sequence>
<evidence type="ECO:0000259" key="2">
    <source>
        <dbReference type="Pfam" id="PF09331"/>
    </source>
</evidence>